<feature type="region of interest" description="Disordered" evidence="5">
    <location>
        <begin position="283"/>
        <end position="329"/>
    </location>
</feature>
<dbReference type="Pfam" id="PF01343">
    <property type="entry name" value="Peptidase_S49"/>
    <property type="match status" value="1"/>
</dbReference>
<dbReference type="AlphaFoldDB" id="A0A450W6Y8"/>
<dbReference type="InterPro" id="IPR029045">
    <property type="entry name" value="ClpP/crotonase-like_dom_sf"/>
</dbReference>
<keyword evidence="3" id="KW-0378">Hydrolase</keyword>
<feature type="domain" description="Peptidase S49" evidence="6">
    <location>
        <begin position="138"/>
        <end position="282"/>
    </location>
</feature>
<feature type="compositionally biased region" description="Polar residues" evidence="5">
    <location>
        <begin position="405"/>
        <end position="416"/>
    </location>
</feature>
<dbReference type="GO" id="GO:0006508">
    <property type="term" value="P:proteolysis"/>
    <property type="evidence" value="ECO:0007669"/>
    <property type="project" value="UniProtKB-KW"/>
</dbReference>
<evidence type="ECO:0000313" key="7">
    <source>
        <dbReference type="EMBL" id="VFK12795.1"/>
    </source>
</evidence>
<feature type="compositionally biased region" description="Polar residues" evidence="5">
    <location>
        <begin position="283"/>
        <end position="304"/>
    </location>
</feature>
<reference evidence="7" key="1">
    <citation type="submission" date="2019-02" db="EMBL/GenBank/DDBJ databases">
        <authorList>
            <person name="Gruber-Vodicka R. H."/>
            <person name="Seah K. B. B."/>
        </authorList>
    </citation>
    <scope>NUCLEOTIDE SEQUENCE</scope>
    <source>
        <strain evidence="7">BECK_BY7</strain>
    </source>
</reference>
<dbReference type="PANTHER" id="PTHR33209">
    <property type="entry name" value="PROTEASE 4"/>
    <property type="match status" value="1"/>
</dbReference>
<accession>A0A450W6Y8</accession>
<evidence type="ECO:0000256" key="4">
    <source>
        <dbReference type="ARBA" id="ARBA00022825"/>
    </source>
</evidence>
<name>A0A450W6Y8_9GAMM</name>
<proteinExistence type="inferred from homology"/>
<feature type="compositionally biased region" description="Basic and acidic residues" evidence="5">
    <location>
        <begin position="305"/>
        <end position="315"/>
    </location>
</feature>
<protein>
    <submittedName>
        <fullName evidence="7">Signal peptide peptidase SppA</fullName>
    </submittedName>
</protein>
<comment type="similarity">
    <text evidence="1">Belongs to the peptidase S49 family.</text>
</comment>
<dbReference type="Gene3D" id="3.90.226.10">
    <property type="entry name" value="2-enoyl-CoA Hydratase, Chain A, domain 1"/>
    <property type="match status" value="1"/>
</dbReference>
<dbReference type="EMBL" id="CAADFN010000001">
    <property type="protein sequence ID" value="VFK12795.1"/>
    <property type="molecule type" value="Genomic_DNA"/>
</dbReference>
<evidence type="ECO:0000256" key="5">
    <source>
        <dbReference type="SAM" id="MobiDB-lite"/>
    </source>
</evidence>
<dbReference type="PANTHER" id="PTHR33209:SF1">
    <property type="entry name" value="PEPTIDASE S49 DOMAIN-CONTAINING PROTEIN"/>
    <property type="match status" value="1"/>
</dbReference>
<evidence type="ECO:0000256" key="1">
    <source>
        <dbReference type="ARBA" id="ARBA00008683"/>
    </source>
</evidence>
<gene>
    <name evidence="7" type="ORF">BECKLFY1418C_GA0070996_100188</name>
</gene>
<dbReference type="Gene3D" id="6.20.330.10">
    <property type="match status" value="1"/>
</dbReference>
<feature type="region of interest" description="Disordered" evidence="5">
    <location>
        <begin position="394"/>
        <end position="437"/>
    </location>
</feature>
<sequence>MPNWQLHIAGRVFNTPLLIHPARFEAIIAGLGNIWGLDIPKTPSPETPGAYAGSTGEYKSPGYRVTDSGVAVIDIFGVLAHRGGITADCTYILGYNTIDQRLEAAIADPDVSAIVLDIDSPGGEVSGAFELANRIRTLKEQKPIYAIADAMAASSAYLIASAATEISVTSTGYTGSIGVVYRHADLSRALDKEGISITYVFAGDHKIDGNPAQPLPDDVRADIQTEIDTLYGMFVQAVAANRGIPEQTVRDTQARVYMGKAGEEIGLIDHMETTDQLIARLSNPSFGASSRQSMSTQRGSAMSERNQKLKDRVDPGEDAMASNTDHDKKALDAARLEGERQGRTAEQERIKAILAHDAAKGREQLAHHMAFETDMDSEAVIGILEKSPVGATDSNGLSAAMAKTKQPNVGLDSTQAGVDEQEHRSLVSEIAAGATKQ</sequence>
<evidence type="ECO:0000256" key="2">
    <source>
        <dbReference type="ARBA" id="ARBA00022670"/>
    </source>
</evidence>
<dbReference type="SUPFAM" id="SSF52096">
    <property type="entry name" value="ClpP/crotonase"/>
    <property type="match status" value="1"/>
</dbReference>
<evidence type="ECO:0000259" key="6">
    <source>
        <dbReference type="Pfam" id="PF01343"/>
    </source>
</evidence>
<dbReference type="GO" id="GO:0008236">
    <property type="term" value="F:serine-type peptidase activity"/>
    <property type="evidence" value="ECO:0007669"/>
    <property type="project" value="UniProtKB-KW"/>
</dbReference>
<organism evidence="7">
    <name type="scientific">Candidatus Kentrum sp. LFY</name>
    <dbReference type="NCBI Taxonomy" id="2126342"/>
    <lineage>
        <taxon>Bacteria</taxon>
        <taxon>Pseudomonadati</taxon>
        <taxon>Pseudomonadota</taxon>
        <taxon>Gammaproteobacteria</taxon>
        <taxon>Candidatus Kentrum</taxon>
    </lineage>
</organism>
<keyword evidence="2" id="KW-0645">Protease</keyword>
<dbReference type="CDD" id="cd07022">
    <property type="entry name" value="S49_Sppa_36K_type"/>
    <property type="match status" value="1"/>
</dbReference>
<evidence type="ECO:0000256" key="3">
    <source>
        <dbReference type="ARBA" id="ARBA00022801"/>
    </source>
</evidence>
<dbReference type="InterPro" id="IPR033855">
    <property type="entry name" value="Protein_C"/>
</dbReference>
<keyword evidence="4" id="KW-0720">Serine protease</keyword>
<dbReference type="InterPro" id="IPR002142">
    <property type="entry name" value="Peptidase_S49"/>
</dbReference>